<evidence type="ECO:0000313" key="2">
    <source>
        <dbReference type="EMBL" id="MEQ2184665.1"/>
    </source>
</evidence>
<reference evidence="2 3" key="1">
    <citation type="submission" date="2021-06" db="EMBL/GenBank/DDBJ databases">
        <authorList>
            <person name="Palmer J.M."/>
        </authorList>
    </citation>
    <scope>NUCLEOTIDE SEQUENCE [LARGE SCALE GENOMIC DNA]</scope>
    <source>
        <strain evidence="2 3">GA_2019</strain>
        <tissue evidence="2">Muscle</tissue>
    </source>
</reference>
<organism evidence="2 3">
    <name type="scientific">Goodea atripinnis</name>
    <dbReference type="NCBI Taxonomy" id="208336"/>
    <lineage>
        <taxon>Eukaryota</taxon>
        <taxon>Metazoa</taxon>
        <taxon>Chordata</taxon>
        <taxon>Craniata</taxon>
        <taxon>Vertebrata</taxon>
        <taxon>Euteleostomi</taxon>
        <taxon>Actinopterygii</taxon>
        <taxon>Neopterygii</taxon>
        <taxon>Teleostei</taxon>
        <taxon>Neoteleostei</taxon>
        <taxon>Acanthomorphata</taxon>
        <taxon>Ovalentaria</taxon>
        <taxon>Atherinomorphae</taxon>
        <taxon>Cyprinodontiformes</taxon>
        <taxon>Goodeidae</taxon>
        <taxon>Goodea</taxon>
    </lineage>
</organism>
<feature type="region of interest" description="Disordered" evidence="1">
    <location>
        <begin position="81"/>
        <end position="108"/>
    </location>
</feature>
<protein>
    <submittedName>
        <fullName evidence="2">Uncharacterized protein</fullName>
    </submittedName>
</protein>
<feature type="compositionally biased region" description="Polar residues" evidence="1">
    <location>
        <begin position="96"/>
        <end position="108"/>
    </location>
</feature>
<comment type="caution">
    <text evidence="2">The sequence shown here is derived from an EMBL/GenBank/DDBJ whole genome shotgun (WGS) entry which is preliminary data.</text>
</comment>
<evidence type="ECO:0000313" key="3">
    <source>
        <dbReference type="Proteomes" id="UP001476798"/>
    </source>
</evidence>
<name>A0ABV0PMD1_9TELE</name>
<dbReference type="EMBL" id="JAHRIO010080567">
    <property type="protein sequence ID" value="MEQ2184665.1"/>
    <property type="molecule type" value="Genomic_DNA"/>
</dbReference>
<gene>
    <name evidence="2" type="ORF">GOODEAATRI_010352</name>
</gene>
<evidence type="ECO:0000256" key="1">
    <source>
        <dbReference type="SAM" id="MobiDB-lite"/>
    </source>
</evidence>
<accession>A0ABV0PMD1</accession>
<sequence length="108" mass="11758">MKQSIHAGFSRTEALAGMYKYPRKCPEPGGMSTVWAHSPCSKNKEAVCAEECVGGCSVLRARGALMLPLHFYPAALERQSGDNRSTFGADPPPSLSHYQFVSLTDTHE</sequence>
<proteinExistence type="predicted"/>
<dbReference type="Proteomes" id="UP001476798">
    <property type="component" value="Unassembled WGS sequence"/>
</dbReference>
<keyword evidence="3" id="KW-1185">Reference proteome</keyword>